<keyword evidence="2" id="KW-1185">Reference proteome</keyword>
<dbReference type="Pfam" id="PF10419">
    <property type="entry name" value="TFIIIC_sub6"/>
    <property type="match status" value="1"/>
</dbReference>
<dbReference type="InterPro" id="IPR019481">
    <property type="entry name" value="TFIIIC_triple_barrel"/>
</dbReference>
<name>A0ABM1N6N0_NICVS</name>
<proteinExistence type="predicted"/>
<evidence type="ECO:0000259" key="1">
    <source>
        <dbReference type="Pfam" id="PF10419"/>
    </source>
</evidence>
<dbReference type="GeneID" id="108566885"/>
<protein>
    <submittedName>
        <fullName evidence="3">Uncharacterized protein LOC108566885</fullName>
    </submittedName>
</protein>
<evidence type="ECO:0000313" key="2">
    <source>
        <dbReference type="Proteomes" id="UP000695000"/>
    </source>
</evidence>
<dbReference type="InterPro" id="IPR042771">
    <property type="entry name" value="GTF3C6-like"/>
</dbReference>
<dbReference type="PANTHER" id="PTHR21860:SF2">
    <property type="entry name" value="GENERAL TRANSCRIPTION FACTOR 3C POLYPEPTIDE 6"/>
    <property type="match status" value="1"/>
</dbReference>
<accession>A0ABM1N6N0</accession>
<dbReference type="Proteomes" id="UP000695000">
    <property type="component" value="Unplaced"/>
</dbReference>
<reference evidence="3" key="1">
    <citation type="submission" date="2025-08" db="UniProtKB">
        <authorList>
            <consortium name="RefSeq"/>
        </authorList>
    </citation>
    <scope>IDENTIFICATION</scope>
    <source>
        <tissue evidence="3">Whole Larva</tissue>
    </source>
</reference>
<sequence>MATDYEEQYIMLDFQDKIEQSFFANPNMFFKMAKLDTSKPYVQISDQVFSGKYEDAYFGTNLFFKEEDQANAASSSMYYKKTPINLKCIGKTTKVLSLTWQEVPVEELVNVSKDDLRDIVFKESYEKVLDKIQNGSLNIEENLVEKDIKVDMIVSKHIIKEAKLKKKNSQQLDHNLPVIPELNLQETVEEVCEDAMETDTLNRTGYNVLKNSVVYPIREPEYCLKDITALNNYNDFMILKQLHLRRLDYSKISLSMGQNIEKYVDVKASIEDGIIGMKPVKELTENDKVALFGLDNFPNLSVPMQLTLLVEHLKLEKKHLKTLSNDQRNVKDEFGRTPKRRYRLLKSFVKDLEYYLFIRMKNNKLILK</sequence>
<dbReference type="Gene3D" id="2.60.40.4370">
    <property type="match status" value="1"/>
</dbReference>
<gene>
    <name evidence="3" type="primary">LOC108566885</name>
</gene>
<feature type="domain" description="Transcription factor TFIIIC triple barrel" evidence="1">
    <location>
        <begin position="4"/>
        <end position="99"/>
    </location>
</feature>
<organism evidence="2 3">
    <name type="scientific">Nicrophorus vespilloides</name>
    <name type="common">Boreal carrion beetle</name>
    <dbReference type="NCBI Taxonomy" id="110193"/>
    <lineage>
        <taxon>Eukaryota</taxon>
        <taxon>Metazoa</taxon>
        <taxon>Ecdysozoa</taxon>
        <taxon>Arthropoda</taxon>
        <taxon>Hexapoda</taxon>
        <taxon>Insecta</taxon>
        <taxon>Pterygota</taxon>
        <taxon>Neoptera</taxon>
        <taxon>Endopterygota</taxon>
        <taxon>Coleoptera</taxon>
        <taxon>Polyphaga</taxon>
        <taxon>Staphyliniformia</taxon>
        <taxon>Silphidae</taxon>
        <taxon>Nicrophorinae</taxon>
        <taxon>Nicrophorus</taxon>
    </lineage>
</organism>
<dbReference type="RefSeq" id="XP_017782480.1">
    <property type="nucleotide sequence ID" value="XM_017926991.1"/>
</dbReference>
<evidence type="ECO:0000313" key="3">
    <source>
        <dbReference type="RefSeq" id="XP_017782480.1"/>
    </source>
</evidence>
<dbReference type="PANTHER" id="PTHR21860">
    <property type="entry name" value="TRANSCRIPTION INITIATION FACTOR IIIC TFIIIC , POLYPEPTIDE 6-RELATED"/>
    <property type="match status" value="1"/>
</dbReference>